<dbReference type="AlphaFoldDB" id="A0A1L6F7L2"/>
<evidence type="ECO:0000313" key="2">
    <source>
        <dbReference type="EMBL" id="APR02899.1"/>
    </source>
</evidence>
<dbReference type="Proteomes" id="UP000185739">
    <property type="component" value="Chromosome"/>
</dbReference>
<accession>A0A1L6F7L2</accession>
<feature type="region of interest" description="Disordered" evidence="1">
    <location>
        <begin position="1"/>
        <end position="21"/>
    </location>
</feature>
<proteinExistence type="predicted"/>
<dbReference type="KEGG" id="tcl:Tchl_0023"/>
<organism evidence="2 3">
    <name type="scientific">Thauera chlorobenzoica</name>
    <dbReference type="NCBI Taxonomy" id="96773"/>
    <lineage>
        <taxon>Bacteria</taxon>
        <taxon>Pseudomonadati</taxon>
        <taxon>Pseudomonadota</taxon>
        <taxon>Betaproteobacteria</taxon>
        <taxon>Rhodocyclales</taxon>
        <taxon>Zoogloeaceae</taxon>
        <taxon>Thauera</taxon>
    </lineage>
</organism>
<dbReference type="RefSeq" id="WP_157110106.1">
    <property type="nucleotide sequence ID" value="NZ_CP018839.1"/>
</dbReference>
<evidence type="ECO:0000256" key="1">
    <source>
        <dbReference type="SAM" id="MobiDB-lite"/>
    </source>
</evidence>
<protein>
    <submittedName>
        <fullName evidence="2">Uncharacterized protein</fullName>
    </submittedName>
</protein>
<evidence type="ECO:0000313" key="3">
    <source>
        <dbReference type="Proteomes" id="UP000185739"/>
    </source>
</evidence>
<keyword evidence="3" id="KW-1185">Reference proteome</keyword>
<dbReference type="STRING" id="96773.Tchl_0023"/>
<gene>
    <name evidence="2" type="ORF">Tchl_0023</name>
</gene>
<name>A0A1L6F7L2_9RHOO</name>
<sequence>MADLYEDLGEPRTQPTQRLEQKYSCSAARSGLQFIHYVDDFQPLAG</sequence>
<reference evidence="2 3" key="1">
    <citation type="submission" date="2016-12" db="EMBL/GenBank/DDBJ databases">
        <title>Complete genome sequence of Thauera chlorobenzoica, a Betaproteobacterium degrading haloaromatics anaerobically to CO2 and halides.</title>
        <authorList>
            <person name="Goris T."/>
            <person name="Mergelsberg M."/>
            <person name="Boll M."/>
        </authorList>
    </citation>
    <scope>NUCLEOTIDE SEQUENCE [LARGE SCALE GENOMIC DNA]</scope>
    <source>
        <strain evidence="2 3">3CB1</strain>
    </source>
</reference>
<dbReference type="EMBL" id="CP018839">
    <property type="protein sequence ID" value="APR02899.1"/>
    <property type="molecule type" value="Genomic_DNA"/>
</dbReference>